<comment type="caution">
    <text evidence="1">The sequence shown here is derived from an EMBL/GenBank/DDBJ whole genome shotgun (WGS) entry which is preliminary data.</text>
</comment>
<protein>
    <submittedName>
        <fullName evidence="1">Uncharacterized protein</fullName>
    </submittedName>
</protein>
<dbReference type="EMBL" id="JSAN01000020">
    <property type="protein sequence ID" value="KIC73739.1"/>
    <property type="molecule type" value="Genomic_DNA"/>
</dbReference>
<proteinExistence type="predicted"/>
<gene>
    <name evidence="1" type="ORF">DB44_AV00020</name>
</gene>
<accession>A0A0C1H8P0</accession>
<evidence type="ECO:0000313" key="1">
    <source>
        <dbReference type="EMBL" id="KIC73739.1"/>
    </source>
</evidence>
<sequence length="78" mass="8981">MKRNQVFKGLTKGEEQLQDGFSDLNGISCSMRKKRFFAFQLNFEHATDVSIAETLSKGIFGKLLGDKRLFRKSFQRGF</sequence>
<dbReference type="Proteomes" id="UP000031465">
    <property type="component" value="Unassembled WGS sequence"/>
</dbReference>
<name>A0A0C1H8P0_9BACT</name>
<dbReference type="AlphaFoldDB" id="A0A0C1H8P0"/>
<organism evidence="1 2">
    <name type="scientific">Candidatus Protochlamydia amoebophila</name>
    <dbReference type="NCBI Taxonomy" id="362787"/>
    <lineage>
        <taxon>Bacteria</taxon>
        <taxon>Pseudomonadati</taxon>
        <taxon>Chlamydiota</taxon>
        <taxon>Chlamydiia</taxon>
        <taxon>Parachlamydiales</taxon>
        <taxon>Parachlamydiaceae</taxon>
        <taxon>Candidatus Protochlamydia</taxon>
    </lineage>
</organism>
<evidence type="ECO:0000313" key="2">
    <source>
        <dbReference type="Proteomes" id="UP000031465"/>
    </source>
</evidence>
<reference evidence="1 2" key="1">
    <citation type="journal article" date="2014" name="Mol. Biol. Evol.">
        <title>Massive expansion of Ubiquitination-related gene families within the Chlamydiae.</title>
        <authorList>
            <person name="Domman D."/>
            <person name="Collingro A."/>
            <person name="Lagkouvardos I."/>
            <person name="Gehre L."/>
            <person name="Weinmaier T."/>
            <person name="Rattei T."/>
            <person name="Subtil A."/>
            <person name="Horn M."/>
        </authorList>
    </citation>
    <scope>NUCLEOTIDE SEQUENCE [LARGE SCALE GENOMIC DNA]</scope>
    <source>
        <strain evidence="1 2">EI2</strain>
    </source>
</reference>
<dbReference type="RefSeq" id="WP_052236256.1">
    <property type="nucleotide sequence ID" value="NZ_JSAN01000020.1"/>
</dbReference>